<dbReference type="InterPro" id="IPR036388">
    <property type="entry name" value="WH-like_DNA-bd_sf"/>
</dbReference>
<protein>
    <recommendedName>
        <fullName evidence="3">OmpR/PhoB-type domain-containing protein</fullName>
    </recommendedName>
</protein>
<name>A0AAE7JSC1_SERFO</name>
<evidence type="ECO:0000313" key="1">
    <source>
        <dbReference type="EMBL" id="QKJ57598.1"/>
    </source>
</evidence>
<dbReference type="GO" id="GO:0006355">
    <property type="term" value="P:regulation of DNA-templated transcription"/>
    <property type="evidence" value="ECO:0007669"/>
    <property type="project" value="InterPro"/>
</dbReference>
<dbReference type="Proteomes" id="UP000503464">
    <property type="component" value="Chromosome"/>
</dbReference>
<dbReference type="InterPro" id="IPR016032">
    <property type="entry name" value="Sig_transdc_resp-reg_C-effctor"/>
</dbReference>
<proteinExistence type="predicted"/>
<gene>
    <name evidence="1" type="ORF">G9399_03310</name>
</gene>
<sequence length="129" mass="15355">MSYTINSDLSFENEMLELNGRQLIFKSLNQEILLSKQQSSLIFCLLNEINEKEEIIRYVWGDEDNKKRENNFNQLIFQLRARFASYDLPSDLLIALPRYGLCLNKKWLEISSFHRQRMAYIVNDHAAYL</sequence>
<evidence type="ECO:0000313" key="2">
    <source>
        <dbReference type="Proteomes" id="UP000503464"/>
    </source>
</evidence>
<dbReference type="AlphaFoldDB" id="A0AAE7JSC1"/>
<dbReference type="SUPFAM" id="SSF46894">
    <property type="entry name" value="C-terminal effector domain of the bipartite response regulators"/>
    <property type="match status" value="1"/>
</dbReference>
<organism evidence="1 2">
    <name type="scientific">Serratia fonticola</name>
    <dbReference type="NCBI Taxonomy" id="47917"/>
    <lineage>
        <taxon>Bacteria</taxon>
        <taxon>Pseudomonadati</taxon>
        <taxon>Pseudomonadota</taxon>
        <taxon>Gammaproteobacteria</taxon>
        <taxon>Enterobacterales</taxon>
        <taxon>Yersiniaceae</taxon>
        <taxon>Serratia</taxon>
    </lineage>
</organism>
<dbReference type="EMBL" id="CP054160">
    <property type="protein sequence ID" value="QKJ57598.1"/>
    <property type="molecule type" value="Genomic_DNA"/>
</dbReference>
<dbReference type="Gene3D" id="1.10.10.10">
    <property type="entry name" value="Winged helix-like DNA-binding domain superfamily/Winged helix DNA-binding domain"/>
    <property type="match status" value="1"/>
</dbReference>
<reference evidence="2" key="1">
    <citation type="submission" date="2020-03" db="EMBL/GenBank/DDBJ databases">
        <title>Genome sequences of seven Enterobacteriaceae strains isolated from Canadian wastewater treatment facilities.</title>
        <authorList>
            <person name="Huang H."/>
            <person name="Chmara J.T."/>
            <person name="Duceppe M.-O."/>
        </authorList>
    </citation>
    <scope>NUCLEOTIDE SEQUENCE [LARGE SCALE GENOMIC DNA]</scope>
    <source>
        <strain evidence="2">Biosolid 3</strain>
    </source>
</reference>
<evidence type="ECO:0008006" key="3">
    <source>
        <dbReference type="Google" id="ProtNLM"/>
    </source>
</evidence>
<dbReference type="GO" id="GO:0003677">
    <property type="term" value="F:DNA binding"/>
    <property type="evidence" value="ECO:0007669"/>
    <property type="project" value="InterPro"/>
</dbReference>
<accession>A0AAE7JSC1</accession>
<dbReference type="RefSeq" id="WP_065684701.1">
    <property type="nucleotide sequence ID" value="NZ_CP054160.3"/>
</dbReference>